<dbReference type="PANTHER" id="PTHR10381">
    <property type="entry name" value="ATP-DEPENDENT CLP PROTEASE PROTEOLYTIC SUBUNIT"/>
    <property type="match status" value="1"/>
</dbReference>
<dbReference type="PROSITE" id="PS00382">
    <property type="entry name" value="CLP_PROTEASE_HIS"/>
    <property type="match status" value="1"/>
</dbReference>
<gene>
    <name evidence="6" type="primary">clpP</name>
    <name evidence="9" type="ORF">Q8814_23840</name>
</gene>
<accession>A0ABU7JYL7</accession>
<dbReference type="RefSeq" id="WP_330154445.1">
    <property type="nucleotide sequence ID" value="NZ_JAUZMZ010000234.1"/>
</dbReference>
<dbReference type="SUPFAM" id="SSF52096">
    <property type="entry name" value="ClpP/crotonase"/>
    <property type="match status" value="1"/>
</dbReference>
<dbReference type="HAMAP" id="MF_00444">
    <property type="entry name" value="ClpP"/>
    <property type="match status" value="1"/>
</dbReference>
<dbReference type="InterPro" id="IPR033135">
    <property type="entry name" value="ClpP_His_AS"/>
</dbReference>
<name>A0ABU7JYL7_9NOCA</name>
<evidence type="ECO:0000256" key="8">
    <source>
        <dbReference type="RuleBase" id="RU003567"/>
    </source>
</evidence>
<dbReference type="InterPro" id="IPR023562">
    <property type="entry name" value="ClpP/TepA"/>
</dbReference>
<dbReference type="PRINTS" id="PR00127">
    <property type="entry name" value="CLPPROTEASEP"/>
</dbReference>
<dbReference type="Proteomes" id="UP001331936">
    <property type="component" value="Unassembled WGS sequence"/>
</dbReference>
<dbReference type="EC" id="3.4.21.92" evidence="6"/>
<proteinExistence type="inferred from homology"/>
<dbReference type="NCBIfam" id="NF001368">
    <property type="entry name" value="PRK00277.1"/>
    <property type="match status" value="1"/>
</dbReference>
<evidence type="ECO:0000256" key="7">
    <source>
        <dbReference type="PROSITE-ProRule" id="PRU10086"/>
    </source>
</evidence>
<protein>
    <recommendedName>
        <fullName evidence="6 8">ATP-dependent Clp protease proteolytic subunit</fullName>
        <ecNumber evidence="6">3.4.21.92</ecNumber>
    </recommendedName>
    <alternativeName>
        <fullName evidence="6">Endopeptidase Clp</fullName>
    </alternativeName>
</protein>
<keyword evidence="2 6" id="KW-0645">Protease</keyword>
<dbReference type="NCBIfam" id="NF009205">
    <property type="entry name" value="PRK12553.1"/>
    <property type="match status" value="1"/>
</dbReference>
<dbReference type="InterPro" id="IPR001907">
    <property type="entry name" value="ClpP"/>
</dbReference>
<evidence type="ECO:0000256" key="2">
    <source>
        <dbReference type="ARBA" id="ARBA00022670"/>
    </source>
</evidence>
<dbReference type="EMBL" id="JAUZMZ010000234">
    <property type="protein sequence ID" value="MEE2035102.1"/>
    <property type="molecule type" value="Genomic_DNA"/>
</dbReference>
<dbReference type="GO" id="GO:0006508">
    <property type="term" value="P:proteolysis"/>
    <property type="evidence" value="ECO:0007669"/>
    <property type="project" value="UniProtKB-KW"/>
</dbReference>
<keyword evidence="10" id="KW-1185">Reference proteome</keyword>
<comment type="similarity">
    <text evidence="1 6 8">Belongs to the peptidase S14 family.</text>
</comment>
<organism evidence="9 10">
    <name type="scientific">Rhodococcus chondri</name>
    <dbReference type="NCBI Taxonomy" id="3065941"/>
    <lineage>
        <taxon>Bacteria</taxon>
        <taxon>Bacillati</taxon>
        <taxon>Actinomycetota</taxon>
        <taxon>Actinomycetes</taxon>
        <taxon>Mycobacteriales</taxon>
        <taxon>Nocardiaceae</taxon>
        <taxon>Rhodococcus</taxon>
    </lineage>
</organism>
<evidence type="ECO:0000313" key="9">
    <source>
        <dbReference type="EMBL" id="MEE2035102.1"/>
    </source>
</evidence>
<reference evidence="9 10" key="1">
    <citation type="submission" date="2023-08" db="EMBL/GenBank/DDBJ databases">
        <authorList>
            <person name="Girao M."/>
            <person name="Carvalho M.F."/>
        </authorList>
    </citation>
    <scope>NUCLEOTIDE SEQUENCE [LARGE SCALE GENOMIC DNA]</scope>
    <source>
        <strain evidence="9 10">CC-R104</strain>
    </source>
</reference>
<evidence type="ECO:0000313" key="10">
    <source>
        <dbReference type="Proteomes" id="UP001331936"/>
    </source>
</evidence>
<evidence type="ECO:0000256" key="5">
    <source>
        <dbReference type="ARBA" id="ARBA00034021"/>
    </source>
</evidence>
<feature type="active site" evidence="6 7">
    <location>
        <position position="125"/>
    </location>
</feature>
<keyword evidence="4 6" id="KW-0720">Serine protease</keyword>
<dbReference type="PANTHER" id="PTHR10381:SF26">
    <property type="entry name" value="ATP-DEPENDENT CLP PROTEASE PROTEOLYTIC SUBUNIT-LIKE-RELATED"/>
    <property type="match status" value="1"/>
</dbReference>
<dbReference type="Gene3D" id="3.90.226.10">
    <property type="entry name" value="2-enoyl-CoA Hydratase, Chain A, domain 1"/>
    <property type="match status" value="1"/>
</dbReference>
<feature type="active site" description="Nucleophile" evidence="6">
    <location>
        <position position="100"/>
    </location>
</feature>
<comment type="subcellular location">
    <subcellularLocation>
        <location evidence="6">Cytoplasm</location>
    </subcellularLocation>
</comment>
<evidence type="ECO:0000256" key="3">
    <source>
        <dbReference type="ARBA" id="ARBA00022801"/>
    </source>
</evidence>
<comment type="catalytic activity">
    <reaction evidence="5 6 7">
        <text>Hydrolysis of proteins to small peptides in the presence of ATP and magnesium. alpha-casein is the usual test substrate. In the absence of ATP, only oligopeptides shorter than five residues are hydrolyzed (such as succinyl-Leu-Tyr-|-NHMec, and Leu-Tyr-Leu-|-Tyr-Trp, in which cleavage of the -Tyr-|-Leu- and -Tyr-|-Trp bonds also occurs).</text>
        <dbReference type="EC" id="3.4.21.92"/>
    </reaction>
</comment>
<comment type="function">
    <text evidence="6">Cleaves peptides in various proteins in a process that requires ATP hydrolysis. Has a chymotrypsin-like activity. Plays a major role in the degradation of misfolded proteins.</text>
</comment>
<comment type="caution">
    <text evidence="9">The sequence shown here is derived from an EMBL/GenBank/DDBJ whole genome shotgun (WGS) entry which is preliminary data.</text>
</comment>
<dbReference type="InterPro" id="IPR029045">
    <property type="entry name" value="ClpP/crotonase-like_dom_sf"/>
</dbReference>
<comment type="subunit">
    <text evidence="6">Fourteen ClpP subunits assemble into 2 heptameric rings which stack back to back to give a disk-like structure with a central cavity, resembling the structure of eukaryotic proteasomes.</text>
</comment>
<evidence type="ECO:0000256" key="6">
    <source>
        <dbReference type="HAMAP-Rule" id="MF_00444"/>
    </source>
</evidence>
<dbReference type="Pfam" id="PF00574">
    <property type="entry name" value="CLP_protease"/>
    <property type="match status" value="1"/>
</dbReference>
<evidence type="ECO:0000256" key="4">
    <source>
        <dbReference type="ARBA" id="ARBA00022825"/>
    </source>
</evidence>
<dbReference type="GO" id="GO:0008233">
    <property type="term" value="F:peptidase activity"/>
    <property type="evidence" value="ECO:0007669"/>
    <property type="project" value="UniProtKB-KW"/>
</dbReference>
<sequence length="198" mass="21515">MSTYTIPSVIERTPAGERSFDVFSRLLNERIIFLGTEIDDGVANVVMAQMLHLEAETPDLEIGLYINSPGGSSTAMLAIYDTMQFLRATVATYCMGQAGSAAAVLLAAGAPGRRHVLAHSRVLLHQPSAQGQGTISDLALQAAEVMRVREQTEEILAAHTGRDVEQLRRDTDRDRIFSPHDAVAYGLADHVLVNRDSL</sequence>
<evidence type="ECO:0000256" key="1">
    <source>
        <dbReference type="ARBA" id="ARBA00007039"/>
    </source>
</evidence>
<keyword evidence="6" id="KW-0963">Cytoplasm</keyword>
<dbReference type="CDD" id="cd07017">
    <property type="entry name" value="S14_ClpP_2"/>
    <property type="match status" value="1"/>
</dbReference>
<keyword evidence="3 6" id="KW-0378">Hydrolase</keyword>